<reference evidence="2" key="1">
    <citation type="submission" date="2025-02" db="EMBL/GenBank/DDBJ databases">
        <authorList>
            <consortium name="NCBI Genome Project"/>
        </authorList>
    </citation>
    <scope>NUCLEOTIDE SEQUENCE</scope>
</reference>
<dbReference type="KEGG" id="ang:An02g12860"/>
<name>A0AAJ8DYI1_ASPNG</name>
<gene>
    <name evidence="2" type="ORF">An02g12860</name>
</gene>
<organism evidence="2">
    <name type="scientific">Aspergillus niger</name>
    <dbReference type="NCBI Taxonomy" id="5061"/>
    <lineage>
        <taxon>Eukaryota</taxon>
        <taxon>Fungi</taxon>
        <taxon>Dikarya</taxon>
        <taxon>Ascomycota</taxon>
        <taxon>Pezizomycotina</taxon>
        <taxon>Eurotiomycetes</taxon>
        <taxon>Eurotiomycetidae</taxon>
        <taxon>Eurotiales</taxon>
        <taxon>Aspergillaceae</taxon>
        <taxon>Aspergillus</taxon>
        <taxon>Aspergillus subgen. Circumdati</taxon>
    </lineage>
</organism>
<feature type="transmembrane region" description="Helical" evidence="1">
    <location>
        <begin position="21"/>
        <end position="40"/>
    </location>
</feature>
<dbReference type="AlphaFoldDB" id="A0AAJ8DYI1"/>
<dbReference type="GeneID" id="84590531"/>
<keyword evidence="1" id="KW-0812">Transmembrane</keyword>
<keyword evidence="1" id="KW-1133">Transmembrane helix</keyword>
<proteinExistence type="predicted"/>
<dbReference type="VEuPathDB" id="FungiDB:An02g12860"/>
<protein>
    <submittedName>
        <fullName evidence="2">Uncharacterized protein</fullName>
    </submittedName>
</protein>
<keyword evidence="1" id="KW-0472">Membrane</keyword>
<reference evidence="2" key="2">
    <citation type="submission" date="2025-08" db="UniProtKB">
        <authorList>
            <consortium name="RefSeq"/>
        </authorList>
    </citation>
    <scope>IDENTIFICATION</scope>
</reference>
<dbReference type="RefSeq" id="XP_059600111.1">
    <property type="nucleotide sequence ID" value="XM_059746716.1"/>
</dbReference>
<evidence type="ECO:0000256" key="1">
    <source>
        <dbReference type="SAM" id="Phobius"/>
    </source>
</evidence>
<sequence>MGERAEGEENKRRKSRPRCSWPFQILCVSVAGVVQVPGIANVVAEKQWPYIIEAVIGSRCLSSNPMRQDGVPQARVSQGLTALGRSRAAQPLRPTCATLRTMPLVLS</sequence>
<accession>A0AAJ8DYI1</accession>
<evidence type="ECO:0000313" key="2">
    <source>
        <dbReference type="RefSeq" id="XP_059600111.1"/>
    </source>
</evidence>